<dbReference type="AlphaFoldDB" id="A0A6L2NWQ3"/>
<name>A0A6L2NWQ3_TANCI</name>
<reference evidence="1" key="1">
    <citation type="journal article" date="2019" name="Sci. Rep.">
        <title>Draft genome of Tanacetum cinerariifolium, the natural source of mosquito coil.</title>
        <authorList>
            <person name="Yamashiro T."/>
            <person name="Shiraishi A."/>
            <person name="Satake H."/>
            <person name="Nakayama K."/>
        </authorList>
    </citation>
    <scope>NUCLEOTIDE SEQUENCE</scope>
</reference>
<dbReference type="EMBL" id="BKCJ010010210">
    <property type="protein sequence ID" value="GEU90546.1"/>
    <property type="molecule type" value="Genomic_DNA"/>
</dbReference>
<organism evidence="1">
    <name type="scientific">Tanacetum cinerariifolium</name>
    <name type="common">Dalmatian daisy</name>
    <name type="synonym">Chrysanthemum cinerariifolium</name>
    <dbReference type="NCBI Taxonomy" id="118510"/>
    <lineage>
        <taxon>Eukaryota</taxon>
        <taxon>Viridiplantae</taxon>
        <taxon>Streptophyta</taxon>
        <taxon>Embryophyta</taxon>
        <taxon>Tracheophyta</taxon>
        <taxon>Spermatophyta</taxon>
        <taxon>Magnoliopsida</taxon>
        <taxon>eudicotyledons</taxon>
        <taxon>Gunneridae</taxon>
        <taxon>Pentapetalae</taxon>
        <taxon>asterids</taxon>
        <taxon>campanulids</taxon>
        <taxon>Asterales</taxon>
        <taxon>Asteraceae</taxon>
        <taxon>Asteroideae</taxon>
        <taxon>Anthemideae</taxon>
        <taxon>Anthemidinae</taxon>
        <taxon>Tanacetum</taxon>
    </lineage>
</organism>
<proteinExistence type="predicted"/>
<evidence type="ECO:0000313" key="1">
    <source>
        <dbReference type="EMBL" id="GEU90546.1"/>
    </source>
</evidence>
<protein>
    <submittedName>
        <fullName evidence="1">Uncharacterized protein</fullName>
    </submittedName>
</protein>
<accession>A0A6L2NWQ3</accession>
<gene>
    <name evidence="1" type="ORF">Tci_062524</name>
</gene>
<comment type="caution">
    <text evidence="1">The sequence shown here is derived from an EMBL/GenBank/DDBJ whole genome shotgun (WGS) entry which is preliminary data.</text>
</comment>
<sequence length="71" mass="8031">MRFKTFVLYMYSNGGNELGLPDLALGEVNRGLLTVYQDDSRSHIVGTEICAYVVRPIAHFRRSSIHTEGEE</sequence>